<feature type="compositionally biased region" description="Low complexity" evidence="1">
    <location>
        <begin position="465"/>
        <end position="498"/>
    </location>
</feature>
<feature type="region of interest" description="Disordered" evidence="1">
    <location>
        <begin position="146"/>
        <end position="200"/>
    </location>
</feature>
<evidence type="ECO:0000256" key="1">
    <source>
        <dbReference type="SAM" id="MobiDB-lite"/>
    </source>
</evidence>
<dbReference type="EMBL" id="JAPQKR010000005">
    <property type="protein sequence ID" value="KAJ5215308.1"/>
    <property type="molecule type" value="Genomic_DNA"/>
</dbReference>
<dbReference type="RefSeq" id="XP_058311121.1">
    <property type="nucleotide sequence ID" value="XM_058448777.1"/>
</dbReference>
<feature type="region of interest" description="Disordered" evidence="1">
    <location>
        <begin position="423"/>
        <end position="447"/>
    </location>
</feature>
<protein>
    <submittedName>
        <fullName evidence="2">Uncharacterized protein</fullName>
    </submittedName>
</protein>
<dbReference type="Proteomes" id="UP001150904">
    <property type="component" value="Unassembled WGS sequence"/>
</dbReference>
<accession>A0A9W9N8N2</accession>
<evidence type="ECO:0000313" key="3">
    <source>
        <dbReference type="Proteomes" id="UP001150904"/>
    </source>
</evidence>
<reference evidence="2" key="1">
    <citation type="submission" date="2022-12" db="EMBL/GenBank/DDBJ databases">
        <authorList>
            <person name="Petersen C."/>
        </authorList>
    </citation>
    <scope>NUCLEOTIDE SEQUENCE</scope>
    <source>
        <strain evidence="2">IBT 15544</strain>
    </source>
</reference>
<gene>
    <name evidence="2" type="ORF">N7498_001715</name>
</gene>
<proteinExistence type="predicted"/>
<dbReference type="GeneID" id="83176078"/>
<keyword evidence="3" id="KW-1185">Reference proteome</keyword>
<dbReference type="OrthoDB" id="4368953at2759"/>
<feature type="region of interest" description="Disordered" evidence="1">
    <location>
        <begin position="465"/>
        <end position="524"/>
    </location>
</feature>
<reference evidence="2" key="2">
    <citation type="journal article" date="2023" name="IMA Fungus">
        <title>Comparative genomic study of the Penicillium genus elucidates a diverse pangenome and 15 lateral gene transfer events.</title>
        <authorList>
            <person name="Petersen C."/>
            <person name="Sorensen T."/>
            <person name="Nielsen M.R."/>
            <person name="Sondergaard T.E."/>
            <person name="Sorensen J.L."/>
            <person name="Fitzpatrick D.A."/>
            <person name="Frisvad J.C."/>
            <person name="Nielsen K.L."/>
        </authorList>
    </citation>
    <scope>NUCLEOTIDE SEQUENCE</scope>
    <source>
        <strain evidence="2">IBT 15544</strain>
    </source>
</reference>
<feature type="compositionally biased region" description="Basic and acidic residues" evidence="1">
    <location>
        <begin position="423"/>
        <end position="432"/>
    </location>
</feature>
<feature type="region of interest" description="Disordered" evidence="1">
    <location>
        <begin position="1"/>
        <end position="57"/>
    </location>
</feature>
<comment type="caution">
    <text evidence="2">The sequence shown here is derived from an EMBL/GenBank/DDBJ whole genome shotgun (WGS) entry which is preliminary data.</text>
</comment>
<feature type="compositionally biased region" description="Low complexity" evidence="1">
    <location>
        <begin position="170"/>
        <end position="182"/>
    </location>
</feature>
<organism evidence="2 3">
    <name type="scientific">Penicillium cinerascens</name>
    <dbReference type="NCBI Taxonomy" id="70096"/>
    <lineage>
        <taxon>Eukaryota</taxon>
        <taxon>Fungi</taxon>
        <taxon>Dikarya</taxon>
        <taxon>Ascomycota</taxon>
        <taxon>Pezizomycotina</taxon>
        <taxon>Eurotiomycetes</taxon>
        <taxon>Eurotiomycetidae</taxon>
        <taxon>Eurotiales</taxon>
        <taxon>Aspergillaceae</taxon>
        <taxon>Penicillium</taxon>
    </lineage>
</organism>
<evidence type="ECO:0000313" key="2">
    <source>
        <dbReference type="EMBL" id="KAJ5215308.1"/>
    </source>
</evidence>
<feature type="compositionally biased region" description="Polar residues" evidence="1">
    <location>
        <begin position="146"/>
        <end position="167"/>
    </location>
</feature>
<dbReference type="AlphaFoldDB" id="A0A9W9N8N2"/>
<feature type="compositionally biased region" description="Basic and acidic residues" evidence="1">
    <location>
        <begin position="32"/>
        <end position="57"/>
    </location>
</feature>
<name>A0A9W9N8N2_9EURO</name>
<feature type="compositionally biased region" description="Polar residues" evidence="1">
    <location>
        <begin position="185"/>
        <end position="200"/>
    </location>
</feature>
<sequence>MPVLRNNKSTDAKAKGANSSGIQKNKGKINKQKVEKGKLLEQKAKAQQSRDARQKDLEALRQEVEDIQSRLKSEVSEDSKHRLEDELKEKLARCQGAEQSVGELNESIEQIEDDLMDIDEDTTQEPTHINETQASDTNTIEVQENDASTNETQASDMSTNETQGSDKNTNETQTSNTNNIESQENDANTNETQGSDTSTNEDSQLFVNQMESSLNNEGLDQEALGQPKDYKDYIFVDLTLDDEDNPDQLFEDGTVTLKKNSRSGLSYLNSYGPRNSAMTIWSSSAAPNEVKECTYLQGDPHRKAMDPDTTGKLLYKCKIGKIKRVAWQPKEEGITMLDLVESVEELNPEIKKTNPKYRYPLTTVLVDWKANIDLPDVWISRSDCKKLSSSAESTKIDRRIYAVALNQVRNYRNWAGKRLDNEWAGNKREGKDQSPSIPPESPEPEGQISAEAQNNQVQNSQVPNNQVQNSQVPNSQVPNNQVQNGQAQNDQAQNGQDQHSPSHAILSHGNEEDAQQESFSEEANQTENISDFYEIFMEKKDLDPNTPWKSMDNATFGEFVAATKSYIRHSKEQNIIVQDDMNFGKSFKKWI</sequence>